<evidence type="ECO:0000313" key="3">
    <source>
        <dbReference type="EMBL" id="MCU4751385.1"/>
    </source>
</evidence>
<keyword evidence="4" id="KW-1185">Reference proteome</keyword>
<comment type="caution">
    <text evidence="3">The sequence shown here is derived from an EMBL/GenBank/DDBJ whole genome shotgun (WGS) entry which is preliminary data.</text>
</comment>
<evidence type="ECO:0000256" key="1">
    <source>
        <dbReference type="SAM" id="MobiDB-lite"/>
    </source>
</evidence>
<dbReference type="EMBL" id="JAOPJZ010000002">
    <property type="protein sequence ID" value="MCU4751385.1"/>
    <property type="molecule type" value="Genomic_DNA"/>
</dbReference>
<organism evidence="3 4">
    <name type="scientific">Natronosalvus hydrolyticus</name>
    <dbReference type="NCBI Taxonomy" id="2979988"/>
    <lineage>
        <taxon>Archaea</taxon>
        <taxon>Methanobacteriati</taxon>
        <taxon>Methanobacteriota</taxon>
        <taxon>Stenosarchaea group</taxon>
        <taxon>Halobacteria</taxon>
        <taxon>Halobacteriales</taxon>
        <taxon>Natrialbaceae</taxon>
        <taxon>Natronosalvus</taxon>
    </lineage>
</organism>
<feature type="compositionally biased region" description="Basic and acidic residues" evidence="1">
    <location>
        <begin position="178"/>
        <end position="192"/>
    </location>
</feature>
<reference evidence="3 4" key="1">
    <citation type="submission" date="2022-09" db="EMBL/GenBank/DDBJ databases">
        <title>Enrichment on poylsaccharides allowed isolation of novel metabolic and taxonomic groups of Haloarchaea.</title>
        <authorList>
            <person name="Sorokin D.Y."/>
            <person name="Elcheninov A.G."/>
            <person name="Khizhniak T.V."/>
            <person name="Kolganova T.V."/>
            <person name="Kublanov I.V."/>
        </authorList>
    </citation>
    <scope>NUCLEOTIDE SEQUENCE [LARGE SCALE GENOMIC DNA]</scope>
    <source>
        <strain evidence="3 4">AArc-curdl1</strain>
    </source>
</reference>
<evidence type="ECO:0000259" key="2">
    <source>
        <dbReference type="PROSITE" id="PS51794"/>
    </source>
</evidence>
<gene>
    <name evidence="3" type="ORF">OB919_05225</name>
</gene>
<proteinExistence type="predicted"/>
<dbReference type="SUPFAM" id="SSF143597">
    <property type="entry name" value="YojJ-like"/>
    <property type="match status" value="1"/>
</dbReference>
<feature type="region of interest" description="Disordered" evidence="1">
    <location>
        <begin position="171"/>
        <end position="192"/>
    </location>
</feature>
<accession>A0AAP2Z6L7</accession>
<dbReference type="InterPro" id="IPR036888">
    <property type="entry name" value="DNA_integrity_DisA_N_sf"/>
</dbReference>
<feature type="domain" description="DAC" evidence="2">
    <location>
        <begin position="17"/>
        <end position="182"/>
    </location>
</feature>
<protein>
    <submittedName>
        <fullName evidence="3">Diadenylate cyclase</fullName>
    </submittedName>
</protein>
<dbReference type="PROSITE" id="PS51794">
    <property type="entry name" value="DAC"/>
    <property type="match status" value="1"/>
</dbReference>
<dbReference type="AlphaFoldDB" id="A0AAP2Z6L7"/>
<dbReference type="Gene3D" id="3.40.1700.10">
    <property type="entry name" value="DNA integrity scanning protein, DisA, N-terminal domain"/>
    <property type="match status" value="1"/>
</dbReference>
<sequence>MLNANALTIDYGTHEPVHELIEIITYCVEGVSIEFTRWDEEYVRGPGLYFVVVSGSSVVDFADPMGHNRWPIDDCEMVSEDLNRFYEATNEVALTRDGAIVVSVNGVLLEQMVRFKDLTTEELSRLDGVDQIEYAGWMGERHMSAVDTSARQDVVAAITLSEEDGRVTVFKDGGFQDSPRDRLGGERRAVEE</sequence>
<name>A0AAP2Z6L7_9EURY</name>
<dbReference type="RefSeq" id="WP_342807096.1">
    <property type="nucleotide sequence ID" value="NZ_JAOPJZ010000002.1"/>
</dbReference>
<dbReference type="Proteomes" id="UP001321047">
    <property type="component" value="Unassembled WGS sequence"/>
</dbReference>
<evidence type="ECO:0000313" key="4">
    <source>
        <dbReference type="Proteomes" id="UP001321047"/>
    </source>
</evidence>
<dbReference type="InterPro" id="IPR003390">
    <property type="entry name" value="DNA_integrity_scan_DisA_N"/>
</dbReference>